<dbReference type="Proteomes" id="UP001152320">
    <property type="component" value="Chromosome 11"/>
</dbReference>
<feature type="compositionally biased region" description="Polar residues" evidence="1">
    <location>
        <begin position="259"/>
        <end position="274"/>
    </location>
</feature>
<reference evidence="2" key="1">
    <citation type="submission" date="2021-10" db="EMBL/GenBank/DDBJ databases">
        <title>Tropical sea cucumber genome reveals ecological adaptation and Cuvierian tubules defense mechanism.</title>
        <authorList>
            <person name="Chen T."/>
        </authorList>
    </citation>
    <scope>NUCLEOTIDE SEQUENCE</scope>
    <source>
        <strain evidence="2">Nanhai2018</strain>
        <tissue evidence="2">Muscle</tissue>
    </source>
</reference>
<keyword evidence="3" id="KW-1185">Reference proteome</keyword>
<dbReference type="EMBL" id="JAIZAY010000011">
    <property type="protein sequence ID" value="KAJ8033550.1"/>
    <property type="molecule type" value="Genomic_DNA"/>
</dbReference>
<feature type="region of interest" description="Disordered" evidence="1">
    <location>
        <begin position="216"/>
        <end position="290"/>
    </location>
</feature>
<feature type="region of interest" description="Disordered" evidence="1">
    <location>
        <begin position="883"/>
        <end position="923"/>
    </location>
</feature>
<evidence type="ECO:0000256" key="1">
    <source>
        <dbReference type="SAM" id="MobiDB-lite"/>
    </source>
</evidence>
<proteinExistence type="predicted"/>
<protein>
    <submittedName>
        <fullName evidence="2">Uncharacterized protein</fullName>
    </submittedName>
</protein>
<accession>A0A9Q1BVJ6</accession>
<sequence length="1077" mass="122205">MYVTFCFYILQEKINEIERRSGFFSQNGKVWSAFGRLSFRLVRRLFKRSFSFWAEYMGRAVREEISQNKEVAKGLHAKLLECHFIITNKKKYSVCEKRKDQGYVPHEEVAASLPKEEVTVSIELLKLVRELKIDVTEKQGDHECGGLCACYHVPEEGLQTTPLDLVGKEVQKTVDPEKCLLFSKDFQGSVRERLKEKFPSLLDGAFCSYGVMKSKSRKISRQNKQRKSSKRKLDPQQKAENVRDPQLHGDETHRGEIGESSTYVNAGAQTSGASGKSVYGESDRDGEVNCEGTDQQKVAEAFIDFADRYSKKPIIILADYKFENFLRDVKDVVGQGGCISRQKGDFDLIVIIPQMGIFLGQFKDTKEDGCNFKRYICKAAVQCQKDKPVFSEMFRDKISMFDLPIYEFIGVPHVSKETLDERCNFTQCPSYSYILTKDDLQDRACFKSWIQKRLGEGVEFSDDWIISEEQYWTLLERFIGFGSQVDDIGPYPKLIGDQCFNIPLTDEQRRLINTNTDDKQYMTLAGDYGTAKSLLLISKALKIAREIYDRNNRREGKIKIIACSDICISGEFLDMQFPDHGKHHLQKLLKDQYKNIISVETFRSFTQAESHDLSGQKGVDLLIKAILQKLKDDPDLYLMFDEVPAHFVEKLQCYKDVLSEYWQSVNMVWLVVGTNSYRVRYDGSVLWNIEDCKPSPKFEHMYLSKVLRSPRKVFHLCEKISKCSGDDHQGSLINFYEGPQPLLFRVPPCGCSEGKHINGPSGNQVESIPLKFACMSDRLFVTLKAIFCEIGIYKNGNIVDEWPGKVAMLVSGAEDETLFNDLHSMLIQCCKNFEGLCVRDTLIVRKKQGKGDNKSSDQGNHGTSQGVCCRVYSDTIIGEEGGASLFGKGSMDDNQDTNHENQVKGSCEGTSSLDSEPGSDRDGVLGVVGKEMAEGCSGGHNCKKRKGPDGLDYEQNTTVEDKSDVNSPEILLTRETHFVGCESHVVICIDLNAMKHWFKNTKVGYSTLTVSRCLSQYIHLTWHEEEAAVMFEMNVKALDEDLEIVDRKNLKEAAKEPSTLEYLLQEAVIKEKTAEIN</sequence>
<comment type="caution">
    <text evidence="2">The sequence shown here is derived from an EMBL/GenBank/DDBJ whole genome shotgun (WGS) entry which is preliminary data.</text>
</comment>
<dbReference type="AlphaFoldDB" id="A0A9Q1BVJ6"/>
<feature type="compositionally biased region" description="Basic residues" evidence="1">
    <location>
        <begin position="216"/>
        <end position="230"/>
    </location>
</feature>
<dbReference type="OrthoDB" id="10631801at2759"/>
<gene>
    <name evidence="2" type="ORF">HOLleu_23829</name>
</gene>
<evidence type="ECO:0000313" key="2">
    <source>
        <dbReference type="EMBL" id="KAJ8033550.1"/>
    </source>
</evidence>
<name>A0A9Q1BVJ6_HOLLE</name>
<feature type="compositionally biased region" description="Basic and acidic residues" evidence="1">
    <location>
        <begin position="231"/>
        <end position="257"/>
    </location>
</feature>
<organism evidence="2 3">
    <name type="scientific">Holothuria leucospilota</name>
    <name type="common">Black long sea cucumber</name>
    <name type="synonym">Mertensiothuria leucospilota</name>
    <dbReference type="NCBI Taxonomy" id="206669"/>
    <lineage>
        <taxon>Eukaryota</taxon>
        <taxon>Metazoa</taxon>
        <taxon>Echinodermata</taxon>
        <taxon>Eleutherozoa</taxon>
        <taxon>Echinozoa</taxon>
        <taxon>Holothuroidea</taxon>
        <taxon>Aspidochirotacea</taxon>
        <taxon>Aspidochirotida</taxon>
        <taxon>Holothuriidae</taxon>
        <taxon>Holothuria</taxon>
    </lineage>
</organism>
<evidence type="ECO:0000313" key="3">
    <source>
        <dbReference type="Proteomes" id="UP001152320"/>
    </source>
</evidence>